<evidence type="ECO:0000313" key="2">
    <source>
        <dbReference type="EMBL" id="RAR15150.1"/>
    </source>
</evidence>
<dbReference type="Proteomes" id="UP000249619">
    <property type="component" value="Unassembled WGS sequence"/>
</dbReference>
<keyword evidence="3" id="KW-1185">Reference proteome</keyword>
<feature type="region of interest" description="Disordered" evidence="1">
    <location>
        <begin position="423"/>
        <end position="442"/>
    </location>
</feature>
<feature type="compositionally biased region" description="Basic residues" evidence="1">
    <location>
        <begin position="552"/>
        <end position="563"/>
    </location>
</feature>
<feature type="region of interest" description="Disordered" evidence="1">
    <location>
        <begin position="799"/>
        <end position="901"/>
    </location>
</feature>
<feature type="region of interest" description="Disordered" evidence="1">
    <location>
        <begin position="1"/>
        <end position="355"/>
    </location>
</feature>
<feature type="compositionally biased region" description="Acidic residues" evidence="1">
    <location>
        <begin position="966"/>
        <end position="978"/>
    </location>
</feature>
<gene>
    <name evidence="2" type="ORF">DDE83_001387</name>
</gene>
<comment type="caution">
    <text evidence="2">The sequence shown here is derived from an EMBL/GenBank/DDBJ whole genome shotgun (WGS) entry which is preliminary data.</text>
</comment>
<feature type="region of interest" description="Disordered" evidence="1">
    <location>
        <begin position="684"/>
        <end position="716"/>
    </location>
</feature>
<accession>A0A364ND24</accession>
<dbReference type="AlphaFoldDB" id="A0A364ND24"/>
<feature type="compositionally biased region" description="Basic residues" evidence="1">
    <location>
        <begin position="259"/>
        <end position="272"/>
    </location>
</feature>
<feature type="compositionally biased region" description="Polar residues" evidence="1">
    <location>
        <begin position="90"/>
        <end position="99"/>
    </location>
</feature>
<dbReference type="EMBL" id="QGDH01000014">
    <property type="protein sequence ID" value="RAR15150.1"/>
    <property type="molecule type" value="Genomic_DNA"/>
</dbReference>
<feature type="compositionally biased region" description="Polar residues" evidence="1">
    <location>
        <begin position="110"/>
        <end position="126"/>
    </location>
</feature>
<feature type="compositionally biased region" description="Polar residues" evidence="1">
    <location>
        <begin position="432"/>
        <end position="442"/>
    </location>
</feature>
<feature type="region of interest" description="Disordered" evidence="1">
    <location>
        <begin position="930"/>
        <end position="1008"/>
    </location>
</feature>
<dbReference type="STRING" id="183478.A0A364ND24"/>
<feature type="compositionally biased region" description="Acidic residues" evidence="1">
    <location>
        <begin position="986"/>
        <end position="995"/>
    </location>
</feature>
<feature type="compositionally biased region" description="Polar residues" evidence="1">
    <location>
        <begin position="51"/>
        <end position="71"/>
    </location>
</feature>
<feature type="compositionally biased region" description="Polar residues" evidence="1">
    <location>
        <begin position="12"/>
        <end position="23"/>
    </location>
</feature>
<proteinExistence type="predicted"/>
<dbReference type="OrthoDB" id="3870679at2759"/>
<feature type="region of interest" description="Disordered" evidence="1">
    <location>
        <begin position="483"/>
        <end position="597"/>
    </location>
</feature>
<protein>
    <submittedName>
        <fullName evidence="2">Uncharacterized protein</fullName>
    </submittedName>
</protein>
<feature type="compositionally biased region" description="Polar residues" evidence="1">
    <location>
        <begin position="313"/>
        <end position="327"/>
    </location>
</feature>
<organism evidence="2 3">
    <name type="scientific">Stemphylium lycopersici</name>
    <name type="common">Tomato gray leaf spot disease fungus</name>
    <name type="synonym">Thyrospora lycopersici</name>
    <dbReference type="NCBI Taxonomy" id="183478"/>
    <lineage>
        <taxon>Eukaryota</taxon>
        <taxon>Fungi</taxon>
        <taxon>Dikarya</taxon>
        <taxon>Ascomycota</taxon>
        <taxon>Pezizomycotina</taxon>
        <taxon>Dothideomycetes</taxon>
        <taxon>Pleosporomycetidae</taxon>
        <taxon>Pleosporales</taxon>
        <taxon>Pleosporineae</taxon>
        <taxon>Pleosporaceae</taxon>
        <taxon>Stemphylium</taxon>
    </lineage>
</organism>
<evidence type="ECO:0000313" key="3">
    <source>
        <dbReference type="Proteomes" id="UP000249619"/>
    </source>
</evidence>
<feature type="compositionally biased region" description="Basic residues" evidence="1">
    <location>
        <begin position="299"/>
        <end position="311"/>
    </location>
</feature>
<sequence>MSESELDVYSVLDSSFHASPNLRQSKHLPRRSDEYRSYTRAAAPLKRDDSYSTLATDDTDSTVCSQDSTPLASPGALIGADSGLPPTPPTASQDGSSTEVLEPPPHADSVRNSLISQKSSLSTPVNARSPPTPDPSPPRTNGSSATLERPSILTYPSSRADSFQTAREDPFSSDRDDSRSVTPANDRLSTVEEDRGLGLAFEHDEHDVTPTTAKAPYFPTTPTAKHVHTTPGAEMDKGSPTVDDIPDREWNTDLMRNVTVRKKRRPQSKSPHKKPDPVTPTPDPAVTVVEAASPTPSNRTRRASSLRKRVQVGHNSPATPSIENFAQSIGWPSEGRVMSGERHRDSASKRLSTSSVTSTVVSAQVIVTPPQRKQTLRHSGRNMAYRRDVSSPAELGSVTHSSRSSVISQADSAAPARRLVHKRTNIADRTNRGSVASDMSVTSRIMSPSLSLRQRTIDSSAHTLAHQESIRNVLQPASDILSRHTSAGRSGGSYHKRVNSAPEPAKRPMRSSKLRNFSQISPPGSPQEEKNPFTQPPPPLQRAPSPTLSPKPRQKSPTSRKARQSPPMKTDARLPTGVENSLPDLPDQGVDGPAERDVFMGASHPAQEARVPSVLMDRVRRLVADHETAEEATLISDASANPATAENLDKFGPMKNASPIMRQGSRSSRPISWDPKRFSLNYDSNSVSPEMRTRSGIGSRASTEEIGRRSHDWHRYSGEHGRVSFDRSASRSASRTEEHAMARHLYSQSTPFSQFSDTVEVTEATAVSIYPHNNNSLLVVQQMSRGNSMLPEQHQLAGATLLTPQDPRHAQTASSSKSDRNEDDEEPPSQPTLNFEPSTPPMQIDMPGFGGVDSPLQNPRDPPEPPMINFIPPTPMEEIEKQLTPGPPGPPSRSDSHPQRRLSVLQRARRYSDNLITPLLARTAINRARYDRDSERHTHQNPHVPTVNDEDGTLHPFWRPRGFWDEFSDSEDESEDEGLPQGGDTSDMEDPEPEPEAPRRVNTLNRLKGGFRGSGGFLIGNSLGVERSGTNKRRHHVTLPSNFRARSSARVSSPRVMIQAPSQPLGRHGGGGITKRRSSHDLRRTTSVPDNLSIEYEQSRRRGSWRQGKSLPGLKKYHVQYIGISGVKEKLRERRTEKRREKIRRSIGSRYYVDPVVPGSPTISQ</sequence>
<feature type="compositionally biased region" description="Basic and acidic residues" evidence="1">
    <location>
        <begin position="339"/>
        <end position="348"/>
    </location>
</feature>
<feature type="region of interest" description="Disordered" evidence="1">
    <location>
        <begin position="647"/>
        <end position="672"/>
    </location>
</feature>
<feature type="region of interest" description="Disordered" evidence="1">
    <location>
        <begin position="1049"/>
        <end position="1085"/>
    </location>
</feature>
<reference evidence="3" key="1">
    <citation type="submission" date="2018-05" db="EMBL/GenBank/DDBJ databases">
        <title>Draft genome sequence of Stemphylium lycopersici strain CIDEFI 213.</title>
        <authorList>
            <person name="Medina R."/>
            <person name="Franco M.E.E."/>
            <person name="Lucentini C.G."/>
            <person name="Saparrat M.C.N."/>
            <person name="Balatti P.A."/>
        </authorList>
    </citation>
    <scope>NUCLEOTIDE SEQUENCE [LARGE SCALE GENOMIC DNA]</scope>
    <source>
        <strain evidence="3">CIDEFI 213</strain>
    </source>
</reference>
<feature type="region of interest" description="Disordered" evidence="1">
    <location>
        <begin position="391"/>
        <end position="418"/>
    </location>
</feature>
<feature type="compositionally biased region" description="Basic and acidic residues" evidence="1">
    <location>
        <begin position="166"/>
        <end position="179"/>
    </location>
</feature>
<feature type="compositionally biased region" description="Low complexity" evidence="1">
    <location>
        <begin position="397"/>
        <end position="408"/>
    </location>
</feature>
<feature type="compositionally biased region" description="Basic and acidic residues" evidence="1">
    <location>
        <begin position="702"/>
        <end position="716"/>
    </location>
</feature>
<name>A0A364ND24_STELY</name>
<evidence type="ECO:0000256" key="1">
    <source>
        <dbReference type="SAM" id="MobiDB-lite"/>
    </source>
</evidence>
<feature type="compositionally biased region" description="Basic and acidic residues" evidence="1">
    <location>
        <begin position="189"/>
        <end position="208"/>
    </location>
</feature>
<feature type="compositionally biased region" description="Polar residues" evidence="1">
    <location>
        <begin position="154"/>
        <end position="165"/>
    </location>
</feature>